<dbReference type="OrthoDB" id="1794329at2759"/>
<evidence type="ECO:0000256" key="1">
    <source>
        <dbReference type="SAM" id="MobiDB-lite"/>
    </source>
</evidence>
<organism evidence="2 3">
    <name type="scientific">Rhododendron simsii</name>
    <name type="common">Sims's rhododendron</name>
    <dbReference type="NCBI Taxonomy" id="118357"/>
    <lineage>
        <taxon>Eukaryota</taxon>
        <taxon>Viridiplantae</taxon>
        <taxon>Streptophyta</taxon>
        <taxon>Embryophyta</taxon>
        <taxon>Tracheophyta</taxon>
        <taxon>Spermatophyta</taxon>
        <taxon>Magnoliopsida</taxon>
        <taxon>eudicotyledons</taxon>
        <taxon>Gunneridae</taxon>
        <taxon>Pentapetalae</taxon>
        <taxon>asterids</taxon>
        <taxon>Ericales</taxon>
        <taxon>Ericaceae</taxon>
        <taxon>Ericoideae</taxon>
        <taxon>Rhodoreae</taxon>
        <taxon>Rhododendron</taxon>
    </lineage>
</organism>
<feature type="region of interest" description="Disordered" evidence="1">
    <location>
        <begin position="135"/>
        <end position="155"/>
    </location>
</feature>
<accession>A0A834GR10</accession>
<dbReference type="Proteomes" id="UP000626092">
    <property type="component" value="Unassembled WGS sequence"/>
</dbReference>
<evidence type="ECO:0000313" key="2">
    <source>
        <dbReference type="EMBL" id="KAF7140619.1"/>
    </source>
</evidence>
<proteinExistence type="predicted"/>
<feature type="compositionally biased region" description="Polar residues" evidence="1">
    <location>
        <begin position="145"/>
        <end position="155"/>
    </location>
</feature>
<sequence>MKQRSSRSRVSPLRTFADLRLPLLARDIKKKMQLILNCSLPPWTIFPMPLLVVAADPYAIASAYPSNRSSLPNHVSLLRSIPSTPTSCGVGNRGVDASVFVITSSAFDVNLTNNSRGHEGLDVVSVPKRGKDLSPHEFQTPGGIFNSNPTTGYPF</sequence>
<protein>
    <submittedName>
        <fullName evidence="2">Uncharacterized protein</fullName>
    </submittedName>
</protein>
<name>A0A834GR10_RHOSS</name>
<reference evidence="2" key="1">
    <citation type="submission" date="2019-11" db="EMBL/GenBank/DDBJ databases">
        <authorList>
            <person name="Liu Y."/>
            <person name="Hou J."/>
            <person name="Li T.-Q."/>
            <person name="Guan C.-H."/>
            <person name="Wu X."/>
            <person name="Wu H.-Z."/>
            <person name="Ling F."/>
            <person name="Zhang R."/>
            <person name="Shi X.-G."/>
            <person name="Ren J.-P."/>
            <person name="Chen E.-F."/>
            <person name="Sun J.-M."/>
        </authorList>
    </citation>
    <scope>NUCLEOTIDE SEQUENCE</scope>
    <source>
        <strain evidence="2">Adult_tree_wgs_1</strain>
        <tissue evidence="2">Leaves</tissue>
    </source>
</reference>
<evidence type="ECO:0000313" key="3">
    <source>
        <dbReference type="Proteomes" id="UP000626092"/>
    </source>
</evidence>
<gene>
    <name evidence="2" type="ORF">RHSIM_Rhsim06G0015700</name>
</gene>
<dbReference type="AlphaFoldDB" id="A0A834GR10"/>
<dbReference type="EMBL" id="WJXA01000006">
    <property type="protein sequence ID" value="KAF7140619.1"/>
    <property type="molecule type" value="Genomic_DNA"/>
</dbReference>
<keyword evidence="3" id="KW-1185">Reference proteome</keyword>
<comment type="caution">
    <text evidence="2">The sequence shown here is derived from an EMBL/GenBank/DDBJ whole genome shotgun (WGS) entry which is preliminary data.</text>
</comment>